<dbReference type="Proteomes" id="UP000276349">
    <property type="component" value="Unassembled WGS sequence"/>
</dbReference>
<dbReference type="SUPFAM" id="SSF75304">
    <property type="entry name" value="Amidase signature (AS) enzymes"/>
    <property type="match status" value="1"/>
</dbReference>
<dbReference type="EMBL" id="RXNR01000015">
    <property type="protein sequence ID" value="RTQ93911.1"/>
    <property type="molecule type" value="Genomic_DNA"/>
</dbReference>
<gene>
    <name evidence="3" type="ORF">EKG35_07270</name>
</gene>
<dbReference type="PROSITE" id="PS51272">
    <property type="entry name" value="SLH"/>
    <property type="match status" value="3"/>
</dbReference>
<dbReference type="InterPro" id="IPR001119">
    <property type="entry name" value="SLH_dom"/>
</dbReference>
<dbReference type="InterPro" id="IPR036928">
    <property type="entry name" value="AS_sf"/>
</dbReference>
<dbReference type="PANTHER" id="PTHR42678:SF34">
    <property type="entry name" value="OS04G0183300 PROTEIN"/>
    <property type="match status" value="1"/>
</dbReference>
<accession>A0A431UU66</accession>
<keyword evidence="4" id="KW-1185">Reference proteome</keyword>
<dbReference type="Gene3D" id="3.90.1300.10">
    <property type="entry name" value="Amidase signature (AS) domain"/>
    <property type="match status" value="1"/>
</dbReference>
<proteinExistence type="predicted"/>
<name>A0A431UU66_9BACI</name>
<sequence length="726" mass="79140">MFKTIYQLKTLIAFIFVIATLPLVSVSAEEMEFDPFEKSISEISDALNNNQITSEQLVEYYLERIEAYDKQGPAINSIITINDQAVEIAKQLDEERQNKGPRGILHGIPIVVKDNIDVKGMPTSAGSVALKDAYPTEDAFVIQKLKDEGAIILAKTNMSEFAASYGRLGYSSLGGLTLNPYNLNRDASGSSSGTAAAVTANFAVFGLGTDTSASVRGPANVTGLVGIRPTIGLISRSGVIPSSLTFDTTGPIARSVEDAAIVLSVMAGVDEKDAKTLPAKEHIVEDYSKSLDSTALQNARIGVAVDFFGDNEEVDAIANEAIAKMEEMGTEAIPVSFSELTQYLWTPIVGPINDADFKVQLEEYLAQLPEGQPKTLEEIIKISESPEVLNSATPVNPGRVEGFKTSMEQAEFKDSAEYNQIITNEMPKVRDEIQAIMENENLDAIVFPTMSCPASPRFDQEDPTYVCEAYDTYAASYVASATGFPEITVPAGVTKEEVPVGISFFGLAFSEQSLLDLAYSFEQATNARTLPKTTPNFAVDLVDETKFKDVNSYEDEIEYLTDKGIIQGYADGTFKPNNPITRLQAIKMILREKGIKDFSNVTNPGFIDVKPGDNGYEEIAKAVELGIINGYVNAQGQKYFDPNGKLTRSHAAKILVLAYDLEGTNPTEFKDVPKEYWAYDEISALAANNIAGGYEDGTFKPTNNLSRQDFAVLLARYLNDDFKTSK</sequence>
<dbReference type="InterPro" id="IPR023631">
    <property type="entry name" value="Amidase_dom"/>
</dbReference>
<protein>
    <submittedName>
        <fullName evidence="3">Amidase</fullName>
    </submittedName>
</protein>
<organism evidence="3 4">
    <name type="scientific">Lysinibacillus telephonicus</name>
    <dbReference type="NCBI Taxonomy" id="1714840"/>
    <lineage>
        <taxon>Bacteria</taxon>
        <taxon>Bacillati</taxon>
        <taxon>Bacillota</taxon>
        <taxon>Bacilli</taxon>
        <taxon>Bacillales</taxon>
        <taxon>Bacillaceae</taxon>
        <taxon>Lysinibacillus</taxon>
    </lineage>
</organism>
<evidence type="ECO:0000259" key="2">
    <source>
        <dbReference type="PROSITE" id="PS51272"/>
    </source>
</evidence>
<reference evidence="3 4" key="1">
    <citation type="submission" date="2018-12" db="EMBL/GenBank/DDBJ databases">
        <authorList>
            <person name="Yu L."/>
        </authorList>
    </citation>
    <scope>NUCLEOTIDE SEQUENCE [LARGE SCALE GENOMIC DNA]</scope>
    <source>
        <strain evidence="3 4">S5H2222</strain>
    </source>
</reference>
<feature type="domain" description="SLH" evidence="2">
    <location>
        <begin position="604"/>
        <end position="664"/>
    </location>
</feature>
<feature type="domain" description="SLH" evidence="2">
    <location>
        <begin position="540"/>
        <end position="603"/>
    </location>
</feature>
<dbReference type="OrthoDB" id="9811471at2"/>
<feature type="domain" description="SLH" evidence="2">
    <location>
        <begin position="665"/>
        <end position="726"/>
    </location>
</feature>
<evidence type="ECO:0000313" key="4">
    <source>
        <dbReference type="Proteomes" id="UP000276349"/>
    </source>
</evidence>
<comment type="caution">
    <text evidence="3">The sequence shown here is derived from an EMBL/GenBank/DDBJ whole genome shotgun (WGS) entry which is preliminary data.</text>
</comment>
<dbReference type="Pfam" id="PF00395">
    <property type="entry name" value="SLH"/>
    <property type="match status" value="3"/>
</dbReference>
<evidence type="ECO:0000313" key="3">
    <source>
        <dbReference type="EMBL" id="RTQ93911.1"/>
    </source>
</evidence>
<keyword evidence="1" id="KW-0732">Signal</keyword>
<evidence type="ECO:0000256" key="1">
    <source>
        <dbReference type="ARBA" id="ARBA00022729"/>
    </source>
</evidence>
<dbReference type="RefSeq" id="WP_126293782.1">
    <property type="nucleotide sequence ID" value="NZ_CP155468.1"/>
</dbReference>
<dbReference type="AlphaFoldDB" id="A0A431UU66"/>
<dbReference type="Pfam" id="PF01425">
    <property type="entry name" value="Amidase"/>
    <property type="match status" value="1"/>
</dbReference>
<dbReference type="PANTHER" id="PTHR42678">
    <property type="entry name" value="AMIDASE"/>
    <property type="match status" value="1"/>
</dbReference>